<sequence length="100" mass="11076">MGNEHLGHVGRNTTVQNANMQNNLWEAVTELFRVNMGQKPCNTKCSLFRDPPTVVATAHTQVLGFLCTASNTFCSMESVQAIHGLPSICLLSLRTHLHRK</sequence>
<name>A0AAV4NM39_9ARAC</name>
<protein>
    <submittedName>
        <fullName evidence="1">Uncharacterized protein</fullName>
    </submittedName>
</protein>
<reference evidence="1 2" key="1">
    <citation type="submission" date="2021-06" db="EMBL/GenBank/DDBJ databases">
        <title>Caerostris darwini draft genome.</title>
        <authorList>
            <person name="Kono N."/>
            <person name="Arakawa K."/>
        </authorList>
    </citation>
    <scope>NUCLEOTIDE SEQUENCE [LARGE SCALE GENOMIC DNA]</scope>
</reference>
<dbReference type="Proteomes" id="UP001054837">
    <property type="component" value="Unassembled WGS sequence"/>
</dbReference>
<comment type="caution">
    <text evidence="1">The sequence shown here is derived from an EMBL/GenBank/DDBJ whole genome shotgun (WGS) entry which is preliminary data.</text>
</comment>
<gene>
    <name evidence="1" type="ORF">CDAR_490831</name>
</gene>
<keyword evidence="2" id="KW-1185">Reference proteome</keyword>
<evidence type="ECO:0000313" key="1">
    <source>
        <dbReference type="EMBL" id="GIX84873.1"/>
    </source>
</evidence>
<evidence type="ECO:0000313" key="2">
    <source>
        <dbReference type="Proteomes" id="UP001054837"/>
    </source>
</evidence>
<proteinExistence type="predicted"/>
<dbReference type="EMBL" id="BPLQ01001741">
    <property type="protein sequence ID" value="GIX84873.1"/>
    <property type="molecule type" value="Genomic_DNA"/>
</dbReference>
<organism evidence="1 2">
    <name type="scientific">Caerostris darwini</name>
    <dbReference type="NCBI Taxonomy" id="1538125"/>
    <lineage>
        <taxon>Eukaryota</taxon>
        <taxon>Metazoa</taxon>
        <taxon>Ecdysozoa</taxon>
        <taxon>Arthropoda</taxon>
        <taxon>Chelicerata</taxon>
        <taxon>Arachnida</taxon>
        <taxon>Araneae</taxon>
        <taxon>Araneomorphae</taxon>
        <taxon>Entelegynae</taxon>
        <taxon>Araneoidea</taxon>
        <taxon>Araneidae</taxon>
        <taxon>Caerostris</taxon>
    </lineage>
</organism>
<accession>A0AAV4NM39</accession>
<dbReference type="AlphaFoldDB" id="A0AAV4NM39"/>